<dbReference type="CDD" id="cd05466">
    <property type="entry name" value="PBP2_LTTR_substrate"/>
    <property type="match status" value="1"/>
</dbReference>
<dbReference type="Gene3D" id="3.40.190.290">
    <property type="match status" value="1"/>
</dbReference>
<evidence type="ECO:0000313" key="6">
    <source>
        <dbReference type="EMBL" id="RDI22846.1"/>
    </source>
</evidence>
<dbReference type="InterPro" id="IPR036388">
    <property type="entry name" value="WH-like_DNA-bd_sf"/>
</dbReference>
<keyword evidence="3 6" id="KW-0238">DNA-binding</keyword>
<dbReference type="InterPro" id="IPR000847">
    <property type="entry name" value="LysR_HTH_N"/>
</dbReference>
<comment type="caution">
    <text evidence="6">The sequence shown here is derived from an EMBL/GenBank/DDBJ whole genome shotgun (WGS) entry which is preliminary data.</text>
</comment>
<dbReference type="OrthoDB" id="8816280at2"/>
<dbReference type="PROSITE" id="PS50931">
    <property type="entry name" value="HTH_LYSR"/>
    <property type="match status" value="1"/>
</dbReference>
<proteinExistence type="inferred from homology"/>
<evidence type="ECO:0000256" key="1">
    <source>
        <dbReference type="ARBA" id="ARBA00009437"/>
    </source>
</evidence>
<dbReference type="Pfam" id="PF00126">
    <property type="entry name" value="HTH_1"/>
    <property type="match status" value="1"/>
</dbReference>
<evidence type="ECO:0000256" key="2">
    <source>
        <dbReference type="ARBA" id="ARBA00023015"/>
    </source>
</evidence>
<accession>A0A370FC80</accession>
<evidence type="ECO:0000313" key="7">
    <source>
        <dbReference type="Proteomes" id="UP000255265"/>
    </source>
</evidence>
<protein>
    <submittedName>
        <fullName evidence="6">DNA-binding transcriptional LysR family regulator</fullName>
    </submittedName>
</protein>
<feature type="domain" description="HTH lysR-type" evidence="5">
    <location>
        <begin position="21"/>
        <end position="75"/>
    </location>
</feature>
<evidence type="ECO:0000256" key="3">
    <source>
        <dbReference type="ARBA" id="ARBA00023125"/>
    </source>
</evidence>
<name>A0A370FC80_9BURK</name>
<dbReference type="EMBL" id="QQAV01000007">
    <property type="protein sequence ID" value="RDI22846.1"/>
    <property type="molecule type" value="Genomic_DNA"/>
</dbReference>
<dbReference type="Proteomes" id="UP000255265">
    <property type="component" value="Unassembled WGS sequence"/>
</dbReference>
<dbReference type="Pfam" id="PF03466">
    <property type="entry name" value="LysR_substrate"/>
    <property type="match status" value="1"/>
</dbReference>
<evidence type="ECO:0000259" key="5">
    <source>
        <dbReference type="PROSITE" id="PS50931"/>
    </source>
</evidence>
<dbReference type="SUPFAM" id="SSF53850">
    <property type="entry name" value="Periplasmic binding protein-like II"/>
    <property type="match status" value="1"/>
</dbReference>
<sequence length="323" mass="34045">MSAADAAASLARRLLHYARPRQLQLVVRMAELGAMQKAAADLGMSQPSATEALNRVEALLDLTLFDRHARGVRLTREGALLLPALRRALDAFDLLAGDAARLAQGAGGLVRIAGIAAASTAIAAPALPALCAAQPALWLDYREIEAADIAAVCQDRTADLVLCRASVQVPAGHEFTPLRADRIGVYCASDHPLARRRSVDLQRCAKETWLLPPEGSPPHAAFAALCDTLGAPPPVARVSTRTLALGVALVCELRLLYVGLDSHMDRFVASGRLHRLPIDVPGAPVPIGCLHPQQLASEAAATVLTHLVRWASGGGDSARPDAQ</sequence>
<reference evidence="6 7" key="1">
    <citation type="submission" date="2018-07" db="EMBL/GenBank/DDBJ databases">
        <title>Genomic Encyclopedia of Type Strains, Phase IV (KMG-IV): sequencing the most valuable type-strain genomes for metagenomic binning, comparative biology and taxonomic classification.</title>
        <authorList>
            <person name="Goeker M."/>
        </authorList>
    </citation>
    <scope>NUCLEOTIDE SEQUENCE [LARGE SCALE GENOMIC DNA]</scope>
    <source>
        <strain evidence="6 7">DSM 21352</strain>
    </source>
</reference>
<dbReference type="GO" id="GO:0003700">
    <property type="term" value="F:DNA-binding transcription factor activity"/>
    <property type="evidence" value="ECO:0007669"/>
    <property type="project" value="InterPro"/>
</dbReference>
<dbReference type="GO" id="GO:0003677">
    <property type="term" value="F:DNA binding"/>
    <property type="evidence" value="ECO:0007669"/>
    <property type="project" value="UniProtKB-KW"/>
</dbReference>
<dbReference type="GO" id="GO:0005829">
    <property type="term" value="C:cytosol"/>
    <property type="evidence" value="ECO:0007669"/>
    <property type="project" value="TreeGrafter"/>
</dbReference>
<dbReference type="Gene3D" id="1.10.10.10">
    <property type="entry name" value="Winged helix-like DNA-binding domain superfamily/Winged helix DNA-binding domain"/>
    <property type="match status" value="1"/>
</dbReference>
<evidence type="ECO:0000256" key="4">
    <source>
        <dbReference type="ARBA" id="ARBA00023163"/>
    </source>
</evidence>
<comment type="similarity">
    <text evidence="1">Belongs to the LysR transcriptional regulatory family.</text>
</comment>
<dbReference type="AlphaFoldDB" id="A0A370FC80"/>
<dbReference type="InterPro" id="IPR036390">
    <property type="entry name" value="WH_DNA-bd_sf"/>
</dbReference>
<dbReference type="PANTHER" id="PTHR30419">
    <property type="entry name" value="HTH-TYPE TRANSCRIPTIONAL REGULATOR YBHD"/>
    <property type="match status" value="1"/>
</dbReference>
<gene>
    <name evidence="6" type="ORF">DFR41_107249</name>
</gene>
<dbReference type="InterPro" id="IPR005119">
    <property type="entry name" value="LysR_subst-bd"/>
</dbReference>
<dbReference type="InterPro" id="IPR050950">
    <property type="entry name" value="HTH-type_LysR_regulators"/>
</dbReference>
<organism evidence="6 7">
    <name type="scientific">Pseudacidovorax intermedius</name>
    <dbReference type="NCBI Taxonomy" id="433924"/>
    <lineage>
        <taxon>Bacteria</taxon>
        <taxon>Pseudomonadati</taxon>
        <taxon>Pseudomonadota</taxon>
        <taxon>Betaproteobacteria</taxon>
        <taxon>Burkholderiales</taxon>
        <taxon>Comamonadaceae</taxon>
        <taxon>Pseudacidovorax</taxon>
    </lineage>
</organism>
<dbReference type="PANTHER" id="PTHR30419:SF8">
    <property type="entry name" value="NITROGEN ASSIMILATION TRANSCRIPTIONAL ACTIVATOR-RELATED"/>
    <property type="match status" value="1"/>
</dbReference>
<keyword evidence="4" id="KW-0804">Transcription</keyword>
<keyword evidence="7" id="KW-1185">Reference proteome</keyword>
<dbReference type="RefSeq" id="WP_114803778.1">
    <property type="nucleotide sequence ID" value="NZ_QQAV01000007.1"/>
</dbReference>
<dbReference type="SUPFAM" id="SSF46785">
    <property type="entry name" value="Winged helix' DNA-binding domain"/>
    <property type="match status" value="1"/>
</dbReference>
<keyword evidence="2" id="KW-0805">Transcription regulation</keyword>